<accession>A0ABP1QD88</accession>
<evidence type="ECO:0000313" key="3">
    <source>
        <dbReference type="Proteomes" id="UP001642540"/>
    </source>
</evidence>
<evidence type="ECO:0000313" key="2">
    <source>
        <dbReference type="EMBL" id="CAL8097576.1"/>
    </source>
</evidence>
<gene>
    <name evidence="2" type="ORF">ODALV1_LOCUS9676</name>
</gene>
<feature type="compositionally biased region" description="Polar residues" evidence="1">
    <location>
        <begin position="52"/>
        <end position="68"/>
    </location>
</feature>
<evidence type="ECO:0000256" key="1">
    <source>
        <dbReference type="SAM" id="MobiDB-lite"/>
    </source>
</evidence>
<protein>
    <submittedName>
        <fullName evidence="2">Uncharacterized protein</fullName>
    </submittedName>
</protein>
<sequence length="115" mass="13105">MPIINRGMPGPVEGRVPGDVVLAESLPRVNRQVKMQQYDYTSQRGSEWKTGSPKSGNSTAKTSKSNQLLREDKLTDEEFAAIQKQIDELAIKEFEVAEQRKLKELDLKKKQLQFE</sequence>
<dbReference type="EMBL" id="CAXLJM020000029">
    <property type="protein sequence ID" value="CAL8097576.1"/>
    <property type="molecule type" value="Genomic_DNA"/>
</dbReference>
<feature type="compositionally biased region" description="Polar residues" evidence="1">
    <location>
        <begin position="36"/>
        <end position="45"/>
    </location>
</feature>
<organism evidence="2 3">
    <name type="scientific">Orchesella dallaii</name>
    <dbReference type="NCBI Taxonomy" id="48710"/>
    <lineage>
        <taxon>Eukaryota</taxon>
        <taxon>Metazoa</taxon>
        <taxon>Ecdysozoa</taxon>
        <taxon>Arthropoda</taxon>
        <taxon>Hexapoda</taxon>
        <taxon>Collembola</taxon>
        <taxon>Entomobryomorpha</taxon>
        <taxon>Entomobryoidea</taxon>
        <taxon>Orchesellidae</taxon>
        <taxon>Orchesellinae</taxon>
        <taxon>Orchesella</taxon>
    </lineage>
</organism>
<dbReference type="Proteomes" id="UP001642540">
    <property type="component" value="Unassembled WGS sequence"/>
</dbReference>
<name>A0ABP1QD88_9HEXA</name>
<feature type="region of interest" description="Disordered" evidence="1">
    <location>
        <begin position="36"/>
        <end position="71"/>
    </location>
</feature>
<comment type="caution">
    <text evidence="2">The sequence shown here is derived from an EMBL/GenBank/DDBJ whole genome shotgun (WGS) entry which is preliminary data.</text>
</comment>
<proteinExistence type="predicted"/>
<keyword evidence="3" id="KW-1185">Reference proteome</keyword>
<reference evidence="2 3" key="1">
    <citation type="submission" date="2024-08" db="EMBL/GenBank/DDBJ databases">
        <authorList>
            <person name="Cucini C."/>
            <person name="Frati F."/>
        </authorList>
    </citation>
    <scope>NUCLEOTIDE SEQUENCE [LARGE SCALE GENOMIC DNA]</scope>
</reference>